<dbReference type="Gene3D" id="1.10.287.130">
    <property type="match status" value="1"/>
</dbReference>
<dbReference type="Gene3D" id="3.30.565.10">
    <property type="entry name" value="Histidine kinase-like ATPase, C-terminal domain"/>
    <property type="match status" value="1"/>
</dbReference>
<keyword evidence="7" id="KW-0808">Transferase</keyword>
<feature type="transmembrane region" description="Helical" evidence="17">
    <location>
        <begin position="12"/>
        <end position="29"/>
    </location>
</feature>
<evidence type="ECO:0000256" key="14">
    <source>
        <dbReference type="ARBA" id="ARBA00023136"/>
    </source>
</evidence>
<dbReference type="InterPro" id="IPR000014">
    <property type="entry name" value="PAS"/>
</dbReference>
<dbReference type="Pfam" id="PF00989">
    <property type="entry name" value="PAS"/>
    <property type="match status" value="1"/>
</dbReference>
<dbReference type="PRINTS" id="PR00344">
    <property type="entry name" value="BCTRLSENSOR"/>
</dbReference>
<comment type="subcellular location">
    <subcellularLocation>
        <location evidence="3">Cell membrane</location>
    </subcellularLocation>
    <subcellularLocation>
        <location evidence="2">Membrane</location>
        <topology evidence="2">Multi-pass membrane protein</topology>
    </subcellularLocation>
</comment>
<dbReference type="Gene3D" id="3.40.50.2300">
    <property type="match status" value="1"/>
</dbReference>
<dbReference type="PANTHER" id="PTHR43047">
    <property type="entry name" value="TWO-COMPONENT HISTIDINE PROTEIN KINASE"/>
    <property type="match status" value="1"/>
</dbReference>
<keyword evidence="11" id="KW-0067">ATP-binding</keyword>
<feature type="transmembrane region" description="Helical" evidence="17">
    <location>
        <begin position="89"/>
        <end position="111"/>
    </location>
</feature>
<dbReference type="SUPFAM" id="SSF47384">
    <property type="entry name" value="Homodimeric domain of signal transducing histidine kinase"/>
    <property type="match status" value="1"/>
</dbReference>
<dbReference type="SMART" id="SM00387">
    <property type="entry name" value="HATPase_c"/>
    <property type="match status" value="1"/>
</dbReference>
<dbReference type="InterPro" id="IPR003661">
    <property type="entry name" value="HisK_dim/P_dom"/>
</dbReference>
<dbReference type="CDD" id="cd00130">
    <property type="entry name" value="PAS"/>
    <property type="match status" value="3"/>
</dbReference>
<evidence type="ECO:0000259" key="18">
    <source>
        <dbReference type="PROSITE" id="PS50109"/>
    </source>
</evidence>
<evidence type="ECO:0000256" key="1">
    <source>
        <dbReference type="ARBA" id="ARBA00000085"/>
    </source>
</evidence>
<keyword evidence="9" id="KW-0547">Nucleotide-binding</keyword>
<dbReference type="CDD" id="cd00082">
    <property type="entry name" value="HisKA"/>
    <property type="match status" value="1"/>
</dbReference>
<dbReference type="InterPro" id="IPR011006">
    <property type="entry name" value="CheY-like_superfamily"/>
</dbReference>
<evidence type="ECO:0000313" key="23">
    <source>
        <dbReference type="Proteomes" id="UP000010798"/>
    </source>
</evidence>
<dbReference type="InterPro" id="IPR038318">
    <property type="entry name" value="KdpD_sf"/>
</dbReference>
<dbReference type="SMART" id="SM00448">
    <property type="entry name" value="REC"/>
    <property type="match status" value="1"/>
</dbReference>
<dbReference type="EC" id="2.7.13.3" evidence="4"/>
<dbReference type="InterPro" id="IPR005467">
    <property type="entry name" value="His_kinase_dom"/>
</dbReference>
<dbReference type="SUPFAM" id="SSF55785">
    <property type="entry name" value="PYP-like sensor domain (PAS domain)"/>
    <property type="match status" value="3"/>
</dbReference>
<dbReference type="InterPro" id="IPR036890">
    <property type="entry name" value="HATPase_C_sf"/>
</dbReference>
<dbReference type="GO" id="GO:0005886">
    <property type="term" value="C:plasma membrane"/>
    <property type="evidence" value="ECO:0007669"/>
    <property type="project" value="UniProtKB-SubCell"/>
</dbReference>
<keyword evidence="16" id="KW-0175">Coiled coil</keyword>
<dbReference type="GO" id="GO:0009927">
    <property type="term" value="F:histidine phosphotransfer kinase activity"/>
    <property type="evidence" value="ECO:0007669"/>
    <property type="project" value="TreeGrafter"/>
</dbReference>
<feature type="domain" description="PAC" evidence="21">
    <location>
        <begin position="224"/>
        <end position="276"/>
    </location>
</feature>
<keyword evidence="12 17" id="KW-1133">Transmembrane helix</keyword>
<dbReference type="eggNOG" id="COG2205">
    <property type="taxonomic scope" value="Bacteria"/>
</dbReference>
<dbReference type="NCBIfam" id="TIGR00229">
    <property type="entry name" value="sensory_box"/>
    <property type="match status" value="3"/>
</dbReference>
<dbReference type="InterPro" id="IPR003594">
    <property type="entry name" value="HATPase_dom"/>
</dbReference>
<dbReference type="RefSeq" id="WP_015247322.1">
    <property type="nucleotide sequence ID" value="NC_019892.1"/>
</dbReference>
<dbReference type="Pfam" id="PF13493">
    <property type="entry name" value="DUF4118"/>
    <property type="match status" value="1"/>
</dbReference>
<dbReference type="Gene3D" id="1.20.120.620">
    <property type="entry name" value="Backbone structure of the membrane domain of e. Coli histidine kinase receptor kdpd"/>
    <property type="match status" value="1"/>
</dbReference>
<feature type="domain" description="Histidine kinase" evidence="18">
    <location>
        <begin position="535"/>
        <end position="753"/>
    </location>
</feature>
<dbReference type="Gene3D" id="3.30.450.20">
    <property type="entry name" value="PAS domain"/>
    <property type="match status" value="3"/>
</dbReference>
<keyword evidence="8 17" id="KW-0812">Transmembrane</keyword>
<dbReference type="HOGENOM" id="CLU_000445_114_15_0"/>
<dbReference type="OrthoDB" id="3272385at2"/>
<dbReference type="CDD" id="cd17580">
    <property type="entry name" value="REC_2_DhkD-like"/>
    <property type="match status" value="1"/>
</dbReference>
<evidence type="ECO:0000256" key="8">
    <source>
        <dbReference type="ARBA" id="ARBA00022692"/>
    </source>
</evidence>
<dbReference type="PROSITE" id="PS50109">
    <property type="entry name" value="HIS_KIN"/>
    <property type="match status" value="1"/>
</dbReference>
<dbReference type="GO" id="GO:0000155">
    <property type="term" value="F:phosphorelay sensor kinase activity"/>
    <property type="evidence" value="ECO:0007669"/>
    <property type="project" value="InterPro"/>
</dbReference>
<feature type="domain" description="Response regulatory" evidence="19">
    <location>
        <begin position="785"/>
        <end position="902"/>
    </location>
</feature>
<dbReference type="STRING" id="886293.Sinac_3964"/>
<dbReference type="InterPro" id="IPR035965">
    <property type="entry name" value="PAS-like_dom_sf"/>
</dbReference>
<keyword evidence="6 15" id="KW-0597">Phosphoprotein</keyword>
<keyword evidence="14 17" id="KW-0472">Membrane</keyword>
<feature type="domain" description="PAS" evidence="20">
    <location>
        <begin position="146"/>
        <end position="219"/>
    </location>
</feature>
<comment type="catalytic activity">
    <reaction evidence="1">
        <text>ATP + protein L-histidine = ADP + protein N-phospho-L-histidine.</text>
        <dbReference type="EC" id="2.7.13.3"/>
    </reaction>
</comment>
<keyword evidence="23" id="KW-1185">Reference proteome</keyword>
<evidence type="ECO:0000256" key="2">
    <source>
        <dbReference type="ARBA" id="ARBA00004141"/>
    </source>
</evidence>
<dbReference type="PROSITE" id="PS50112">
    <property type="entry name" value="PAS"/>
    <property type="match status" value="3"/>
</dbReference>
<evidence type="ECO:0000259" key="21">
    <source>
        <dbReference type="PROSITE" id="PS50113"/>
    </source>
</evidence>
<evidence type="ECO:0000256" key="12">
    <source>
        <dbReference type="ARBA" id="ARBA00022989"/>
    </source>
</evidence>
<dbReference type="KEGG" id="saci:Sinac_3964"/>
<dbReference type="Pfam" id="PF08448">
    <property type="entry name" value="PAS_4"/>
    <property type="match status" value="2"/>
</dbReference>
<gene>
    <name evidence="22" type="ordered locus">Sinac_3964</name>
</gene>
<name>L0DH59_SINAD</name>
<evidence type="ECO:0000259" key="20">
    <source>
        <dbReference type="PROSITE" id="PS50112"/>
    </source>
</evidence>
<reference evidence="22 23" key="1">
    <citation type="submission" date="2012-02" db="EMBL/GenBank/DDBJ databases">
        <title>Complete sequence of chromosome of Singulisphaera acidiphila DSM 18658.</title>
        <authorList>
            <consortium name="US DOE Joint Genome Institute (JGI-PGF)"/>
            <person name="Lucas S."/>
            <person name="Copeland A."/>
            <person name="Lapidus A."/>
            <person name="Glavina del Rio T."/>
            <person name="Dalin E."/>
            <person name="Tice H."/>
            <person name="Bruce D."/>
            <person name="Goodwin L."/>
            <person name="Pitluck S."/>
            <person name="Peters L."/>
            <person name="Ovchinnikova G."/>
            <person name="Chertkov O."/>
            <person name="Kyrpides N."/>
            <person name="Mavromatis K."/>
            <person name="Ivanova N."/>
            <person name="Brettin T."/>
            <person name="Detter J.C."/>
            <person name="Han C."/>
            <person name="Larimer F."/>
            <person name="Land M."/>
            <person name="Hauser L."/>
            <person name="Markowitz V."/>
            <person name="Cheng J.-F."/>
            <person name="Hugenholtz P."/>
            <person name="Woyke T."/>
            <person name="Wu D."/>
            <person name="Tindall B."/>
            <person name="Pomrenke H."/>
            <person name="Brambilla E."/>
            <person name="Klenk H.-P."/>
            <person name="Eisen J.A."/>
        </authorList>
    </citation>
    <scope>NUCLEOTIDE SEQUENCE [LARGE SCALE GENOMIC DNA]</scope>
    <source>
        <strain evidence="23">ATCC BAA-1392 / DSM 18658 / VKM B-2454 / MOB10</strain>
    </source>
</reference>
<evidence type="ECO:0000256" key="4">
    <source>
        <dbReference type="ARBA" id="ARBA00012438"/>
    </source>
</evidence>
<dbReference type="AlphaFoldDB" id="L0DH59"/>
<dbReference type="InterPro" id="IPR025201">
    <property type="entry name" value="KdpD_TM"/>
</dbReference>
<keyword evidence="13" id="KW-0902">Two-component regulatory system</keyword>
<evidence type="ECO:0000256" key="15">
    <source>
        <dbReference type="PROSITE-ProRule" id="PRU00169"/>
    </source>
</evidence>
<feature type="modified residue" description="4-aspartylphosphate" evidence="15">
    <location>
        <position position="835"/>
    </location>
</feature>
<sequence>MLSPARTPLLRYGGAVLAVLLATTVRWVLDPFIGAQFPLSTFFAALVFAAWYGGFGPALVAMSLCSPVITYFILPPYGSFFLDSYEGQVRFGAFLIAGLVIAVMGGTIRAARHRAETAAKEDRVKQRLLEQEVVERRGVEAALRVEKERLRVTLASIGDAVIVTDADGRVNFLNPIAEALTGWSTGEAAGQPLEAVFRIMNQETGKPIASPTLQALRGETTGGLADHAVLVARDGRERPIDDSAAPIRDESGRIVGVVLVFRDVTERRRADEIRRHLAAIVESSDDAILGTTLDGTITSGNSGAERLYGYTAEELVGQSAALLIPAERFDEFRATLNQIHQGMNTDHFESKRRHKDGTLIDVSVKVSPIRDGFDNVIGASTVARDITARKRAEKRLAESEQRFSRFMQHLPGLAWIKDLEGRYLYANEAALKAFQISRADLYGKVDDEVFPPETAALFRENDRKALAVEMGIQVVETLLQDDAIVHHSLVNKFLILGQDGNDTLIGGIATDITERMRMVESLREADLRKDEFLATLAHELRNPLAPIRNALHLMKPANRDCDDLERERAMAERQVTHLARLVDDLMDISRINRGKIELRKEVVELATIVGRATEAVKSSLEERGHSLCLSLSDRSIHLEADPTRLEQILGNLLNNAIKYTQPGGQISLIIEREHENVLIRVRDTGIGIEPEMLPRVFGMFVQAGHHTGHSHGGLGIGLSLVKTLVELHGGTIEATSRGPGAGSEFVVHLPILPGIPAASAIHRVPEDPPRPDAAVADTEQPTRRRILVVDDNLDAANSLARLLRRLHGQEVEVAHDGPAALEAAEAFRPELVLLDIGLPGMDGYEVARTLRDRPESATIRIIALTGWGQESDRQRSKEAGFDHHLVKPVDPDLLSTILRDYEMTPTAKA</sequence>
<dbReference type="InterPro" id="IPR000700">
    <property type="entry name" value="PAS-assoc_C"/>
</dbReference>
<evidence type="ECO:0000256" key="11">
    <source>
        <dbReference type="ARBA" id="ARBA00022840"/>
    </source>
</evidence>
<dbReference type="PANTHER" id="PTHR43047:SF72">
    <property type="entry name" value="OSMOSENSING HISTIDINE PROTEIN KINASE SLN1"/>
    <property type="match status" value="1"/>
</dbReference>
<dbReference type="SMART" id="SM00091">
    <property type="entry name" value="PAS"/>
    <property type="match status" value="3"/>
</dbReference>
<dbReference type="InterPro" id="IPR036097">
    <property type="entry name" value="HisK_dim/P_sf"/>
</dbReference>
<evidence type="ECO:0000256" key="13">
    <source>
        <dbReference type="ARBA" id="ARBA00023012"/>
    </source>
</evidence>
<dbReference type="SMART" id="SM00086">
    <property type="entry name" value="PAC"/>
    <property type="match status" value="3"/>
</dbReference>
<evidence type="ECO:0000256" key="6">
    <source>
        <dbReference type="ARBA" id="ARBA00022553"/>
    </source>
</evidence>
<feature type="domain" description="PAS" evidence="20">
    <location>
        <begin position="273"/>
        <end position="343"/>
    </location>
</feature>
<evidence type="ECO:0000256" key="16">
    <source>
        <dbReference type="SAM" id="Coils"/>
    </source>
</evidence>
<dbReference type="SUPFAM" id="SSF52172">
    <property type="entry name" value="CheY-like"/>
    <property type="match status" value="1"/>
</dbReference>
<dbReference type="PROSITE" id="PS50113">
    <property type="entry name" value="PAC"/>
    <property type="match status" value="2"/>
</dbReference>
<dbReference type="Pfam" id="PF02518">
    <property type="entry name" value="HATPase_c"/>
    <property type="match status" value="1"/>
</dbReference>
<keyword evidence="10" id="KW-0418">Kinase</keyword>
<feature type="transmembrane region" description="Helical" evidence="17">
    <location>
        <begin position="59"/>
        <end position="77"/>
    </location>
</feature>
<dbReference type="InterPro" id="IPR001789">
    <property type="entry name" value="Sig_transdc_resp-reg_receiver"/>
</dbReference>
<accession>L0DH59</accession>
<evidence type="ECO:0000256" key="10">
    <source>
        <dbReference type="ARBA" id="ARBA00022777"/>
    </source>
</evidence>
<dbReference type="GO" id="GO:0006355">
    <property type="term" value="P:regulation of DNA-templated transcription"/>
    <property type="evidence" value="ECO:0007669"/>
    <property type="project" value="InterPro"/>
</dbReference>
<organism evidence="22 23">
    <name type="scientific">Singulisphaera acidiphila (strain ATCC BAA-1392 / DSM 18658 / VKM B-2454 / MOB10)</name>
    <dbReference type="NCBI Taxonomy" id="886293"/>
    <lineage>
        <taxon>Bacteria</taxon>
        <taxon>Pseudomonadati</taxon>
        <taxon>Planctomycetota</taxon>
        <taxon>Planctomycetia</taxon>
        <taxon>Isosphaerales</taxon>
        <taxon>Isosphaeraceae</taxon>
        <taxon>Singulisphaera</taxon>
    </lineage>
</organism>
<dbReference type="Proteomes" id="UP000010798">
    <property type="component" value="Chromosome"/>
</dbReference>
<dbReference type="InterPro" id="IPR013767">
    <property type="entry name" value="PAS_fold"/>
</dbReference>
<keyword evidence="5" id="KW-1003">Cell membrane</keyword>
<dbReference type="EMBL" id="CP003364">
    <property type="protein sequence ID" value="AGA28190.1"/>
    <property type="molecule type" value="Genomic_DNA"/>
</dbReference>
<evidence type="ECO:0000256" key="7">
    <source>
        <dbReference type="ARBA" id="ARBA00022679"/>
    </source>
</evidence>
<dbReference type="InterPro" id="IPR004358">
    <property type="entry name" value="Sig_transdc_His_kin-like_C"/>
</dbReference>
<dbReference type="InterPro" id="IPR001610">
    <property type="entry name" value="PAC"/>
</dbReference>
<evidence type="ECO:0000259" key="19">
    <source>
        <dbReference type="PROSITE" id="PS50110"/>
    </source>
</evidence>
<dbReference type="eggNOG" id="COG3829">
    <property type="taxonomic scope" value="Bacteria"/>
</dbReference>
<feature type="coiled-coil region" evidence="16">
    <location>
        <begin position="554"/>
        <end position="581"/>
    </location>
</feature>
<dbReference type="InterPro" id="IPR013656">
    <property type="entry name" value="PAS_4"/>
</dbReference>
<dbReference type="FunFam" id="3.30.565.10:FF:000023">
    <property type="entry name" value="PAS domain-containing sensor histidine kinase"/>
    <property type="match status" value="1"/>
</dbReference>
<evidence type="ECO:0000256" key="9">
    <source>
        <dbReference type="ARBA" id="ARBA00022741"/>
    </source>
</evidence>
<protein>
    <recommendedName>
        <fullName evidence="4">histidine kinase</fullName>
        <ecNumber evidence="4">2.7.13.3</ecNumber>
    </recommendedName>
</protein>
<feature type="domain" description="PAS" evidence="20">
    <location>
        <begin position="399"/>
        <end position="469"/>
    </location>
</feature>
<evidence type="ECO:0000256" key="5">
    <source>
        <dbReference type="ARBA" id="ARBA00022475"/>
    </source>
</evidence>
<dbReference type="PROSITE" id="PS50110">
    <property type="entry name" value="RESPONSE_REGULATORY"/>
    <property type="match status" value="1"/>
</dbReference>
<dbReference type="SUPFAM" id="SSF55874">
    <property type="entry name" value="ATPase domain of HSP90 chaperone/DNA topoisomerase II/histidine kinase"/>
    <property type="match status" value="1"/>
</dbReference>
<dbReference type="Pfam" id="PF00072">
    <property type="entry name" value="Response_reg"/>
    <property type="match status" value="1"/>
</dbReference>
<dbReference type="Pfam" id="PF00512">
    <property type="entry name" value="HisKA"/>
    <property type="match status" value="1"/>
</dbReference>
<evidence type="ECO:0000256" key="17">
    <source>
        <dbReference type="SAM" id="Phobius"/>
    </source>
</evidence>
<feature type="transmembrane region" description="Helical" evidence="17">
    <location>
        <begin position="35"/>
        <end position="52"/>
    </location>
</feature>
<evidence type="ECO:0000256" key="3">
    <source>
        <dbReference type="ARBA" id="ARBA00004236"/>
    </source>
</evidence>
<feature type="domain" description="PAC" evidence="21">
    <location>
        <begin position="346"/>
        <end position="398"/>
    </location>
</feature>
<dbReference type="GO" id="GO:0005524">
    <property type="term" value="F:ATP binding"/>
    <property type="evidence" value="ECO:0007669"/>
    <property type="project" value="UniProtKB-KW"/>
</dbReference>
<dbReference type="SMART" id="SM00388">
    <property type="entry name" value="HisKA"/>
    <property type="match status" value="1"/>
</dbReference>
<evidence type="ECO:0000313" key="22">
    <source>
        <dbReference type="EMBL" id="AGA28190.1"/>
    </source>
</evidence>
<dbReference type="eggNOG" id="COG0784">
    <property type="taxonomic scope" value="Bacteria"/>
</dbReference>
<proteinExistence type="predicted"/>